<dbReference type="PROSITE" id="PS50126">
    <property type="entry name" value="S1"/>
    <property type="match status" value="1"/>
</dbReference>
<evidence type="ECO:0000256" key="2">
    <source>
        <dbReference type="ARBA" id="ARBA00005432"/>
    </source>
</evidence>
<dbReference type="GO" id="GO:0016020">
    <property type="term" value="C:membrane"/>
    <property type="evidence" value="ECO:0007669"/>
    <property type="project" value="TreeGrafter"/>
</dbReference>
<dbReference type="GO" id="GO:0005811">
    <property type="term" value="C:lipid droplet"/>
    <property type="evidence" value="ECO:0007669"/>
    <property type="project" value="TreeGrafter"/>
</dbReference>
<dbReference type="EC" id="2.5.1.87" evidence="6"/>
<dbReference type="SUPFAM" id="SSF50249">
    <property type="entry name" value="Nucleic acid-binding proteins"/>
    <property type="match status" value="1"/>
</dbReference>
<dbReference type="GO" id="GO:1904423">
    <property type="term" value="C:dehydrodolichyl diphosphate synthase complex"/>
    <property type="evidence" value="ECO:0007669"/>
    <property type="project" value="TreeGrafter"/>
</dbReference>
<evidence type="ECO:0000313" key="7">
    <source>
        <dbReference type="Proteomes" id="UP001140074"/>
    </source>
</evidence>
<protein>
    <submittedName>
        <fullName evidence="6">Cis-prenyltransferase</fullName>
        <ecNumber evidence="6">2.5.1.87</ecNumber>
    </submittedName>
</protein>
<dbReference type="Pfam" id="PF14382">
    <property type="entry name" value="ECR1_N"/>
    <property type="match status" value="1"/>
</dbReference>
<dbReference type="InterPro" id="IPR018520">
    <property type="entry name" value="UPP_synth-like_CS"/>
</dbReference>
<gene>
    <name evidence="6" type="primary">RER2</name>
    <name evidence="6" type="ORF">GGH94_005682</name>
</gene>
<dbReference type="Proteomes" id="UP001140074">
    <property type="component" value="Unassembled WGS sequence"/>
</dbReference>
<dbReference type="HAMAP" id="MF_01139">
    <property type="entry name" value="ISPT"/>
    <property type="match status" value="1"/>
</dbReference>
<dbReference type="SUPFAM" id="SSF110324">
    <property type="entry name" value="Ribosomal L27 protein-like"/>
    <property type="match status" value="1"/>
</dbReference>
<dbReference type="GO" id="GO:0016094">
    <property type="term" value="P:polyprenol biosynthetic process"/>
    <property type="evidence" value="ECO:0007669"/>
    <property type="project" value="TreeGrafter"/>
</dbReference>
<evidence type="ECO:0000256" key="1">
    <source>
        <dbReference type="ARBA" id="ARBA00004123"/>
    </source>
</evidence>
<dbReference type="InterPro" id="IPR036424">
    <property type="entry name" value="UPP_synth-like_sf"/>
</dbReference>
<dbReference type="SUPFAM" id="SSF64005">
    <property type="entry name" value="Undecaprenyl diphosphate synthase"/>
    <property type="match status" value="1"/>
</dbReference>
<organism evidence="6 7">
    <name type="scientific">Coemansia aciculifera</name>
    <dbReference type="NCBI Taxonomy" id="417176"/>
    <lineage>
        <taxon>Eukaryota</taxon>
        <taxon>Fungi</taxon>
        <taxon>Fungi incertae sedis</taxon>
        <taxon>Zoopagomycota</taxon>
        <taxon>Kickxellomycotina</taxon>
        <taxon>Kickxellomycetes</taxon>
        <taxon>Kickxellales</taxon>
        <taxon>Kickxellaceae</taxon>
        <taxon>Coemansia</taxon>
    </lineage>
</organism>
<dbReference type="InterPro" id="IPR003029">
    <property type="entry name" value="S1_domain"/>
</dbReference>
<keyword evidence="4" id="KW-0271">Exosome</keyword>
<dbReference type="AlphaFoldDB" id="A0A9W8M124"/>
<evidence type="ECO:0000313" key="6">
    <source>
        <dbReference type="EMBL" id="KAJ2860165.1"/>
    </source>
</evidence>
<dbReference type="GO" id="GO:0005783">
    <property type="term" value="C:endoplasmic reticulum"/>
    <property type="evidence" value="ECO:0007669"/>
    <property type="project" value="TreeGrafter"/>
</dbReference>
<evidence type="ECO:0000256" key="4">
    <source>
        <dbReference type="ARBA" id="ARBA00022835"/>
    </source>
</evidence>
<dbReference type="Gene3D" id="2.40.50.100">
    <property type="match status" value="1"/>
</dbReference>
<dbReference type="Gene3D" id="3.40.1180.10">
    <property type="entry name" value="Decaprenyl diphosphate synthase-like"/>
    <property type="match status" value="1"/>
</dbReference>
<keyword evidence="3 6" id="KW-0808">Transferase</keyword>
<dbReference type="InterPro" id="IPR001441">
    <property type="entry name" value="UPP_synth-like"/>
</dbReference>
<dbReference type="Pfam" id="PF01255">
    <property type="entry name" value="Prenyltransf"/>
    <property type="match status" value="1"/>
</dbReference>
<comment type="caution">
    <text evidence="6">The sequence shown here is derived from an EMBL/GenBank/DDBJ whole genome shotgun (WGS) entry which is preliminary data.</text>
</comment>
<evidence type="ECO:0000256" key="3">
    <source>
        <dbReference type="ARBA" id="ARBA00022679"/>
    </source>
</evidence>
<name>A0A9W8M124_9FUNG</name>
<dbReference type="PANTHER" id="PTHR10291:SF43">
    <property type="entry name" value="DEHYDRODOLICHYL DIPHOSPHATE SYNTHASE COMPLEX SUBUNIT DHDDS"/>
    <property type="match status" value="1"/>
</dbReference>
<dbReference type="InterPro" id="IPR019495">
    <property type="entry name" value="EXOSC1_C"/>
</dbReference>
<proteinExistence type="inferred from homology"/>
<evidence type="ECO:0000259" key="5">
    <source>
        <dbReference type="PROSITE" id="PS50126"/>
    </source>
</evidence>
<dbReference type="GO" id="GO:0005634">
    <property type="term" value="C:nucleus"/>
    <property type="evidence" value="ECO:0007669"/>
    <property type="project" value="UniProtKB-SubCell"/>
</dbReference>
<sequence length="453" mass="50507">MSTASPVVVTPGRRLGVEQEYEAGTGTYVRNGVIYSSILGTRTISTSSDEESDDAKATVSVERSNTKFAIPIIGSEILGRVVRMNPRAASVAIMMVGSTPCQEDFQGVVRVQDIRATEKDLVQMIESFRPGDIIRAEVISLGDQRSYYLATVKNEHGVVFAQSTDGNSMVPVSWEEMQDPKTLIVEKRNRVHLWFIMDGNRRFAKKSHMETPSRGHLAGFTKLTKVLEWCNDLGIKHVSVFAFAINNFNRSTEEVGALMGIARDKLRDLAENSELVNKYGVRIRVVGLRDLLPADVRESIEYAEGRTRGNLGMTLNVCCPYSATDEISTAIQRLVEDVENGLLSAADINETALEKRLQIPGPDLDILVRTSGQIRFSNFMLWQSAKMAYIQFVDAYWPEFSFYHMARILVSWQLASRDIERRKLAGAVHDSLASSEQIRNSESSSDTCCGDRT</sequence>
<dbReference type="CDD" id="cd05791">
    <property type="entry name" value="S1_CSL4"/>
    <property type="match status" value="1"/>
</dbReference>
<dbReference type="PANTHER" id="PTHR10291">
    <property type="entry name" value="DEHYDRODOLICHYL DIPHOSPHATE SYNTHASE FAMILY MEMBER"/>
    <property type="match status" value="1"/>
</dbReference>
<dbReference type="InterPro" id="IPR012340">
    <property type="entry name" value="NA-bd_OB-fold"/>
</dbReference>
<dbReference type="GO" id="GO:0045547">
    <property type="term" value="F:ditrans,polycis-polyprenyl diphosphate synthase [(2E,6E)-farnesyl diphosphate specific] activity"/>
    <property type="evidence" value="ECO:0007669"/>
    <property type="project" value="UniProtKB-EC"/>
</dbReference>
<reference evidence="6" key="1">
    <citation type="submission" date="2022-07" db="EMBL/GenBank/DDBJ databases">
        <title>Phylogenomic reconstructions and comparative analyses of Kickxellomycotina fungi.</title>
        <authorList>
            <person name="Reynolds N.K."/>
            <person name="Stajich J.E."/>
            <person name="Barry K."/>
            <person name="Grigoriev I.V."/>
            <person name="Crous P."/>
            <person name="Smith M.E."/>
        </authorList>
    </citation>
    <scope>NUCLEOTIDE SEQUENCE</scope>
    <source>
        <strain evidence="6">RSA 476</strain>
    </source>
</reference>
<accession>A0A9W8M124</accession>
<dbReference type="PROSITE" id="PS01066">
    <property type="entry name" value="UPP_SYNTHASE"/>
    <property type="match status" value="1"/>
</dbReference>
<dbReference type="InterPro" id="IPR025721">
    <property type="entry name" value="Exosome_cplx_N_dom"/>
</dbReference>
<dbReference type="Gene3D" id="2.40.50.140">
    <property type="entry name" value="Nucleic acid-binding proteins"/>
    <property type="match status" value="1"/>
</dbReference>
<feature type="domain" description="S1 motif" evidence="5">
    <location>
        <begin position="74"/>
        <end position="153"/>
    </location>
</feature>
<dbReference type="SMART" id="SM00316">
    <property type="entry name" value="S1"/>
    <property type="match status" value="1"/>
</dbReference>
<keyword evidence="7" id="KW-1185">Reference proteome</keyword>
<comment type="similarity">
    <text evidence="2">Belongs to the UPP synthase family.</text>
</comment>
<dbReference type="GO" id="GO:0000178">
    <property type="term" value="C:exosome (RNase complex)"/>
    <property type="evidence" value="ECO:0007669"/>
    <property type="project" value="UniProtKB-KW"/>
</dbReference>
<comment type="subcellular location">
    <subcellularLocation>
        <location evidence="1">Nucleus</location>
    </subcellularLocation>
</comment>
<dbReference type="Pfam" id="PF10447">
    <property type="entry name" value="EXOSC1"/>
    <property type="match status" value="1"/>
</dbReference>
<dbReference type="NCBIfam" id="TIGR00055">
    <property type="entry name" value="uppS"/>
    <property type="match status" value="1"/>
</dbReference>
<dbReference type="CDD" id="cd00475">
    <property type="entry name" value="Cis_IPPS"/>
    <property type="match status" value="1"/>
</dbReference>
<dbReference type="EMBL" id="JANBUY010000320">
    <property type="protein sequence ID" value="KAJ2860165.1"/>
    <property type="molecule type" value="Genomic_DNA"/>
</dbReference>
<dbReference type="GO" id="GO:0003723">
    <property type="term" value="F:RNA binding"/>
    <property type="evidence" value="ECO:0007669"/>
    <property type="project" value="InterPro"/>
</dbReference>